<dbReference type="InterPro" id="IPR029526">
    <property type="entry name" value="PGBD"/>
</dbReference>
<name>A0A7S8F9K4_9SCAR</name>
<evidence type="ECO:0000313" key="2">
    <source>
        <dbReference type="EMBL" id="QPD02194.1"/>
    </source>
</evidence>
<dbReference type="AlphaFoldDB" id="A0A7S8F9K4"/>
<dbReference type="EMBL" id="MT024667">
    <property type="protein sequence ID" value="QPD02194.1"/>
    <property type="molecule type" value="Genomic_DNA"/>
</dbReference>
<dbReference type="PANTHER" id="PTHR46599:SF3">
    <property type="entry name" value="PIGGYBAC TRANSPOSABLE ELEMENT-DERIVED PROTEIN 4"/>
    <property type="match status" value="1"/>
</dbReference>
<dbReference type="PANTHER" id="PTHR46599">
    <property type="entry name" value="PIGGYBAC TRANSPOSABLE ELEMENT-DERIVED PROTEIN 4"/>
    <property type="match status" value="1"/>
</dbReference>
<proteinExistence type="predicted"/>
<reference evidence="2" key="1">
    <citation type="journal article" date="2020" name="Mol. Genet. Genomics">
        <title>Diverse mobilome of Dichotomius (Luederwaldtinia) schiffleri (Coleoptera: Scarabaeidae) reveals long-range horizontal transfer events of DNA transposons.</title>
        <authorList>
            <person name="Amorim I.C."/>
            <person name="Melo E.S."/>
            <person name="Moura R.C."/>
            <person name="Wallau G.L."/>
        </authorList>
    </citation>
    <scope>NUCLEOTIDE SEQUENCE</scope>
</reference>
<organism evidence="2">
    <name type="scientific">Dichotomius schiffleri</name>
    <dbReference type="NCBI Taxonomy" id="1534479"/>
    <lineage>
        <taxon>Eukaryota</taxon>
        <taxon>Metazoa</taxon>
        <taxon>Ecdysozoa</taxon>
        <taxon>Arthropoda</taxon>
        <taxon>Hexapoda</taxon>
        <taxon>Insecta</taxon>
        <taxon>Pterygota</taxon>
        <taxon>Neoptera</taxon>
        <taxon>Endopterygota</taxon>
        <taxon>Coleoptera</taxon>
        <taxon>Polyphaga</taxon>
        <taxon>Scarabaeiformia</taxon>
        <taxon>Scarabaeidae</taxon>
        <taxon>Scarabaeinae</taxon>
        <taxon>Scarabaeinae incertae sedis</taxon>
        <taxon>Dichotomius</taxon>
    </lineage>
</organism>
<protein>
    <submittedName>
        <fullName evidence="2">PiggyBac6</fullName>
    </submittedName>
</protein>
<accession>A0A7S8F9K4</accession>
<evidence type="ECO:0000259" key="1">
    <source>
        <dbReference type="Pfam" id="PF13843"/>
    </source>
</evidence>
<sequence>MVCESTTGYICNFEIYCGQGKRLLETIQTVLSPYTNLWHHVYMDNYYNSVENSEKLLGENIRICGTIRKNRGLPDCLKIVSLKRGETTFRRKKDVLLQVWQSKKNGLSYIHHTFC</sequence>
<dbReference type="Pfam" id="PF13843">
    <property type="entry name" value="DDE_Tnp_1_7"/>
    <property type="match status" value="1"/>
</dbReference>
<feature type="domain" description="PiggyBac transposable element-derived protein" evidence="1">
    <location>
        <begin position="1"/>
        <end position="105"/>
    </location>
</feature>